<keyword evidence="3" id="KW-0325">Glycoprotein</keyword>
<dbReference type="AlphaFoldDB" id="A0A813KGN3"/>
<dbReference type="Pfam" id="PF00067">
    <property type="entry name" value="p450"/>
    <property type="match status" value="1"/>
</dbReference>
<evidence type="ECO:0000256" key="2">
    <source>
        <dbReference type="ARBA" id="ARBA00022737"/>
    </source>
</evidence>
<comment type="caution">
    <text evidence="4">The sequence shown here is derived from an EMBL/GenBank/DDBJ whole genome shotgun (WGS) entry which is preliminary data.</text>
</comment>
<keyword evidence="2" id="KW-0677">Repeat</keyword>
<dbReference type="Pfam" id="PF14312">
    <property type="entry name" value="FG-GAP_2"/>
    <property type="match status" value="3"/>
</dbReference>
<dbReference type="GO" id="GO:0004497">
    <property type="term" value="F:monooxygenase activity"/>
    <property type="evidence" value="ECO:0007669"/>
    <property type="project" value="InterPro"/>
</dbReference>
<dbReference type="InterPro" id="IPR001128">
    <property type="entry name" value="Cyt_P450"/>
</dbReference>
<dbReference type="SMART" id="SM00191">
    <property type="entry name" value="Int_alpha"/>
    <property type="match status" value="5"/>
</dbReference>
<keyword evidence="1" id="KW-0732">Signal</keyword>
<dbReference type="GO" id="GO:0005506">
    <property type="term" value="F:iron ion binding"/>
    <property type="evidence" value="ECO:0007669"/>
    <property type="project" value="InterPro"/>
</dbReference>
<dbReference type="InterPro" id="IPR013519">
    <property type="entry name" value="Int_alpha_beta-p"/>
</dbReference>
<sequence>MSLELYDRPRHGITNLSWRQAAGLFSFGLFGKILWSHYGILRQHKLPQHDLGWPLIGHTLSIFRDGIDTWVESMLKGGRKAVLCNYLFQHAVLVDYPVYLEHIHRDELDGKLSPKWVPSMATLLGKSSILALPGGKGHALHKRLRNKILHSLAPKPVLAILPHILSLTREMLDGLVAKTAENGFASFEGPAAELAAKVSTLQITAGLDQKLQERLHKLLDAVLQGMFSFPLNLGRFTDFGRGCTARREIIEIIKDVMQSPNLDHQNIIKDLMRTSESGEAFTAEEISDTVVTLLIAGKLTTADAMPALLVRLHEHPEWVTHIAEETLEFKGIEEDSFTLRTVRESLRVQPPVGGYHRVCHDPHAALDLGEHGRIPAGCAFAVLFGKTLRDMGPAFEPERWTPEKCKQEGNLAFGGSEPHSCIGKNVALLELQVFASLLCKDYTFQALDPELVMKSSNPVKKSYKVALACYAWLWPLSTGEDGRVLTWQYSQTSEGSATLPASSRQGCFCLRHINGRPVKATCRYLDATIYGDSGARALLPAEDKFCLPLAEFCAAGGALAGAANGGGCVPAPAPIANHAALNMVKTKCDSAQSCAALVAPVAPAPVLSLIAPLFFDAFRDPQKVGLSRQYQTVMVRCPYPCTNTSTIAFLAVNCSGGPQSADNWNGSVVGPLTGIDPEFSFEFERRYLENGQHYHICVDPDGAGNAAYSTVDSNLQAYISGVVEVEPTTVSIAGAIVDMTVTCDSGGCGYVSSGYLAKYCYSKSASDYEGQREAVPGMSTESAFFTDVQLQNQTSTWYEAQRLASSDMIAGARLGASASVTGEFSLFGAPMSAGGVGEAYLFERSLDFVANGPKPNQWQQVMKLEPPAGNHTGARFGTSVEVHGLLAVVGAPHRSDDLVTDSTGAVHVYGFSVGGGWELKQTLKGNEEKGYWLGQPDRFGSACSLSDRTLAIGAPTSDEGTLDGGTVFVFAKDPLGIWAKKQFVCADDPAYNDLFGRSVSVWGSVLVVGAEGKAHGAATGAGQAYVYNLTDGVNGTWIQVGKLLVSGETNGRFGAAVAVSSSRFILVGEPGAAYYQGAMKLDVLLLPTGQSESQVDRANSVKHSGSDSASARIAPTGAVHIYNWDGTAWTWTQKLVPGYAQAAVAGFGTRVGTGTPLSVEAGRLAVGAPYADGGAVSGFGAGLVYELPATAVELTMAMNVSALVSGESYKLCTDLDGYKTDLRFGDTGLVVQVQP</sequence>
<dbReference type="InterPro" id="IPR036396">
    <property type="entry name" value="Cyt_P450_sf"/>
</dbReference>
<evidence type="ECO:0000313" key="4">
    <source>
        <dbReference type="EMBL" id="CAE8700156.1"/>
    </source>
</evidence>
<dbReference type="GO" id="GO:0020037">
    <property type="term" value="F:heme binding"/>
    <property type="evidence" value="ECO:0007669"/>
    <property type="project" value="InterPro"/>
</dbReference>
<gene>
    <name evidence="4" type="ORF">PGLA2088_LOCUS31476</name>
</gene>
<dbReference type="Gene3D" id="2.130.10.130">
    <property type="entry name" value="Integrin alpha, N-terminal"/>
    <property type="match status" value="1"/>
</dbReference>
<dbReference type="PANTHER" id="PTHR36220">
    <property type="entry name" value="UNNAMED PRODUCT"/>
    <property type="match status" value="1"/>
</dbReference>
<evidence type="ECO:0000256" key="3">
    <source>
        <dbReference type="ARBA" id="ARBA00023180"/>
    </source>
</evidence>
<evidence type="ECO:0000256" key="1">
    <source>
        <dbReference type="ARBA" id="ARBA00022729"/>
    </source>
</evidence>
<dbReference type="CDD" id="cd00302">
    <property type="entry name" value="cytochrome_P450"/>
    <property type="match status" value="1"/>
</dbReference>
<dbReference type="SUPFAM" id="SSF48264">
    <property type="entry name" value="Cytochrome P450"/>
    <property type="match status" value="1"/>
</dbReference>
<reference evidence="4" key="1">
    <citation type="submission" date="2021-02" db="EMBL/GenBank/DDBJ databases">
        <authorList>
            <person name="Dougan E. K."/>
            <person name="Rhodes N."/>
            <person name="Thang M."/>
            <person name="Chan C."/>
        </authorList>
    </citation>
    <scope>NUCLEOTIDE SEQUENCE</scope>
</reference>
<dbReference type="GO" id="GO:0016705">
    <property type="term" value="F:oxidoreductase activity, acting on paired donors, with incorporation or reduction of molecular oxygen"/>
    <property type="evidence" value="ECO:0007669"/>
    <property type="project" value="InterPro"/>
</dbReference>
<dbReference type="InterPro" id="IPR028994">
    <property type="entry name" value="Integrin_alpha_N"/>
</dbReference>
<dbReference type="Gene3D" id="1.10.630.10">
    <property type="entry name" value="Cytochrome P450"/>
    <property type="match status" value="1"/>
</dbReference>
<organism evidence="4 5">
    <name type="scientific">Polarella glacialis</name>
    <name type="common">Dinoflagellate</name>
    <dbReference type="NCBI Taxonomy" id="89957"/>
    <lineage>
        <taxon>Eukaryota</taxon>
        <taxon>Sar</taxon>
        <taxon>Alveolata</taxon>
        <taxon>Dinophyceae</taxon>
        <taxon>Suessiales</taxon>
        <taxon>Suessiaceae</taxon>
        <taxon>Polarella</taxon>
    </lineage>
</organism>
<name>A0A813KGN3_POLGL</name>
<dbReference type="EMBL" id="CAJNNW010029406">
    <property type="protein sequence ID" value="CAE8700156.1"/>
    <property type="molecule type" value="Genomic_DNA"/>
</dbReference>
<dbReference type="PANTHER" id="PTHR36220:SF1">
    <property type="entry name" value="GAMMA TUBULIN COMPLEX COMPONENT C-TERMINAL DOMAIN-CONTAINING PROTEIN"/>
    <property type="match status" value="1"/>
</dbReference>
<dbReference type="InterPro" id="IPR013517">
    <property type="entry name" value="FG-GAP"/>
</dbReference>
<accession>A0A813KGN3</accession>
<dbReference type="Proteomes" id="UP000626109">
    <property type="component" value="Unassembled WGS sequence"/>
</dbReference>
<protein>
    <submittedName>
        <fullName evidence="4">Uncharacterized protein</fullName>
    </submittedName>
</protein>
<evidence type="ECO:0000313" key="5">
    <source>
        <dbReference type="Proteomes" id="UP000626109"/>
    </source>
</evidence>
<proteinExistence type="predicted"/>